<dbReference type="AlphaFoldDB" id="A0A517Q540"/>
<dbReference type="InterPro" id="IPR016181">
    <property type="entry name" value="Acyl_CoA_acyltransferase"/>
</dbReference>
<dbReference type="Proteomes" id="UP000315647">
    <property type="component" value="Chromosome"/>
</dbReference>
<proteinExistence type="predicted"/>
<feature type="domain" description="N-acetyltransferase" evidence="1">
    <location>
        <begin position="1"/>
        <end position="155"/>
    </location>
</feature>
<gene>
    <name evidence="2" type="ORF">Enr10x_20600</name>
</gene>
<dbReference type="EMBL" id="CP037421">
    <property type="protein sequence ID" value="QDT26750.1"/>
    <property type="molecule type" value="Genomic_DNA"/>
</dbReference>
<dbReference type="InterPro" id="IPR000182">
    <property type="entry name" value="GNAT_dom"/>
</dbReference>
<dbReference type="GO" id="GO:0016747">
    <property type="term" value="F:acyltransferase activity, transferring groups other than amino-acyl groups"/>
    <property type="evidence" value="ECO:0007669"/>
    <property type="project" value="InterPro"/>
</dbReference>
<reference evidence="2 3" key="1">
    <citation type="submission" date="2019-03" db="EMBL/GenBank/DDBJ databases">
        <title>Deep-cultivation of Planctomycetes and their phenomic and genomic characterization uncovers novel biology.</title>
        <authorList>
            <person name="Wiegand S."/>
            <person name="Jogler M."/>
            <person name="Boedeker C."/>
            <person name="Pinto D."/>
            <person name="Vollmers J."/>
            <person name="Rivas-Marin E."/>
            <person name="Kohn T."/>
            <person name="Peeters S.H."/>
            <person name="Heuer A."/>
            <person name="Rast P."/>
            <person name="Oberbeckmann S."/>
            <person name="Bunk B."/>
            <person name="Jeske O."/>
            <person name="Meyerdierks A."/>
            <person name="Storesund J.E."/>
            <person name="Kallscheuer N."/>
            <person name="Luecker S."/>
            <person name="Lage O.M."/>
            <person name="Pohl T."/>
            <person name="Merkel B.J."/>
            <person name="Hornburger P."/>
            <person name="Mueller R.-W."/>
            <person name="Bruemmer F."/>
            <person name="Labrenz M."/>
            <person name="Spormann A.M."/>
            <person name="Op den Camp H."/>
            <person name="Overmann J."/>
            <person name="Amann R."/>
            <person name="Jetten M.S.M."/>
            <person name="Mascher T."/>
            <person name="Medema M.H."/>
            <person name="Devos D.P."/>
            <person name="Kaster A.-K."/>
            <person name="Ovreas L."/>
            <person name="Rohde M."/>
            <person name="Galperin M.Y."/>
            <person name="Jogler C."/>
        </authorList>
    </citation>
    <scope>NUCLEOTIDE SEQUENCE [LARGE SCALE GENOMIC DNA]</scope>
    <source>
        <strain evidence="2 3">Enr10</strain>
    </source>
</reference>
<dbReference type="Gene3D" id="3.40.630.30">
    <property type="match status" value="1"/>
</dbReference>
<evidence type="ECO:0000313" key="2">
    <source>
        <dbReference type="EMBL" id="QDT26750.1"/>
    </source>
</evidence>
<dbReference type="CDD" id="cd04301">
    <property type="entry name" value="NAT_SF"/>
    <property type="match status" value="1"/>
</dbReference>
<name>A0A517Q540_9PLAN</name>
<dbReference type="Pfam" id="PF13527">
    <property type="entry name" value="Acetyltransf_9"/>
    <property type="match status" value="1"/>
</dbReference>
<dbReference type="RefSeq" id="WP_145448931.1">
    <property type="nucleotide sequence ID" value="NZ_CP037421.1"/>
</dbReference>
<dbReference type="SUPFAM" id="SSF55729">
    <property type="entry name" value="Acyl-CoA N-acyltransferases (Nat)"/>
    <property type="match status" value="1"/>
</dbReference>
<sequence>MDIRQTTAADLETVKAVHREAFGPEEGPVIVSLLDELLPDPTAEPILSLLVEDGPRVLGHVLFTKVVIQGAEPVAARILAPLAVLPSAQKQGVGQQLIETGLSQLRDAGVELVFVLGDPAYYTRFGFQPAGVQELIAPHPIPVEHADAWMVQELCPGVLGRVTGEVVCSEVLNRREYWIG</sequence>
<keyword evidence="3" id="KW-1185">Reference proteome</keyword>
<evidence type="ECO:0000313" key="3">
    <source>
        <dbReference type="Proteomes" id="UP000315647"/>
    </source>
</evidence>
<organism evidence="2 3">
    <name type="scientific">Gimesia panareensis</name>
    <dbReference type="NCBI Taxonomy" id="2527978"/>
    <lineage>
        <taxon>Bacteria</taxon>
        <taxon>Pseudomonadati</taxon>
        <taxon>Planctomycetota</taxon>
        <taxon>Planctomycetia</taxon>
        <taxon>Planctomycetales</taxon>
        <taxon>Planctomycetaceae</taxon>
        <taxon>Gimesia</taxon>
    </lineage>
</organism>
<dbReference type="PROSITE" id="PS51186">
    <property type="entry name" value="GNAT"/>
    <property type="match status" value="1"/>
</dbReference>
<evidence type="ECO:0000259" key="1">
    <source>
        <dbReference type="PROSITE" id="PS51186"/>
    </source>
</evidence>
<protein>
    <recommendedName>
        <fullName evidence="1">N-acetyltransferase domain-containing protein</fullName>
    </recommendedName>
</protein>
<accession>A0A517Q540</accession>